<evidence type="ECO:0000256" key="4">
    <source>
        <dbReference type="ARBA" id="ARBA00022989"/>
    </source>
</evidence>
<evidence type="ECO:0000313" key="8">
    <source>
        <dbReference type="Proteomes" id="UP000766570"/>
    </source>
</evidence>
<evidence type="ECO:0000256" key="3">
    <source>
        <dbReference type="ARBA" id="ARBA00022692"/>
    </source>
</evidence>
<evidence type="ECO:0000256" key="2">
    <source>
        <dbReference type="ARBA" id="ARBA00007524"/>
    </source>
</evidence>
<comment type="similarity">
    <text evidence="2">Belongs to the TspO/BZRP family.</text>
</comment>
<organism evidence="7 8">
    <name type="scientific">Paeniglutamicibacter psychrophenolicus</name>
    <dbReference type="NCBI Taxonomy" id="257454"/>
    <lineage>
        <taxon>Bacteria</taxon>
        <taxon>Bacillati</taxon>
        <taxon>Actinomycetota</taxon>
        <taxon>Actinomycetes</taxon>
        <taxon>Micrococcales</taxon>
        <taxon>Micrococcaceae</taxon>
        <taxon>Paeniglutamicibacter</taxon>
    </lineage>
</organism>
<evidence type="ECO:0000256" key="5">
    <source>
        <dbReference type="ARBA" id="ARBA00023136"/>
    </source>
</evidence>
<feature type="transmembrane region" description="Helical" evidence="6">
    <location>
        <begin position="233"/>
        <end position="253"/>
    </location>
</feature>
<proteinExistence type="inferred from homology"/>
<name>A0ABS4WAD7_9MICC</name>
<keyword evidence="3 6" id="KW-0812">Transmembrane</keyword>
<feature type="transmembrane region" description="Helical" evidence="6">
    <location>
        <begin position="114"/>
        <end position="134"/>
    </location>
</feature>
<evidence type="ECO:0000313" key="7">
    <source>
        <dbReference type="EMBL" id="MBP2373174.1"/>
    </source>
</evidence>
<dbReference type="RefSeq" id="WP_209906388.1">
    <property type="nucleotide sequence ID" value="NZ_BAAAMI010000019.1"/>
</dbReference>
<protein>
    <submittedName>
        <fullName evidence="7">Tryptophan-rich sensory protein</fullName>
    </submittedName>
</protein>
<comment type="subcellular location">
    <subcellularLocation>
        <location evidence="1">Membrane</location>
        <topology evidence="1">Multi-pass membrane protein</topology>
    </subcellularLocation>
</comment>
<dbReference type="InterPro" id="IPR038330">
    <property type="entry name" value="TspO/MBR-related_sf"/>
</dbReference>
<keyword evidence="8" id="KW-1185">Reference proteome</keyword>
<feature type="transmembrane region" description="Helical" evidence="6">
    <location>
        <begin position="91"/>
        <end position="108"/>
    </location>
</feature>
<reference evidence="7 8" key="1">
    <citation type="submission" date="2021-03" db="EMBL/GenBank/DDBJ databases">
        <title>Sequencing the genomes of 1000 actinobacteria strains.</title>
        <authorList>
            <person name="Klenk H.-P."/>
        </authorList>
    </citation>
    <scope>NUCLEOTIDE SEQUENCE [LARGE SCALE GENOMIC DNA]</scope>
    <source>
        <strain evidence="7 8">DSM 15454</strain>
    </source>
</reference>
<feature type="transmembrane region" description="Helical" evidence="6">
    <location>
        <begin position="182"/>
        <end position="202"/>
    </location>
</feature>
<comment type="caution">
    <text evidence="7">The sequence shown here is derived from an EMBL/GenBank/DDBJ whole genome shotgun (WGS) entry which is preliminary data.</text>
</comment>
<keyword evidence="5 6" id="KW-0472">Membrane</keyword>
<dbReference type="InterPro" id="IPR004307">
    <property type="entry name" value="TspO_MBR"/>
</dbReference>
<feature type="transmembrane region" description="Helical" evidence="6">
    <location>
        <begin position="146"/>
        <end position="170"/>
    </location>
</feature>
<evidence type="ECO:0000256" key="6">
    <source>
        <dbReference type="SAM" id="Phobius"/>
    </source>
</evidence>
<feature type="transmembrane region" description="Helical" evidence="6">
    <location>
        <begin position="209"/>
        <end position="227"/>
    </location>
</feature>
<accession>A0ABS4WAD7</accession>
<dbReference type="Gene3D" id="1.20.1260.100">
    <property type="entry name" value="TspO/MBR protein"/>
    <property type="match status" value="1"/>
</dbReference>
<keyword evidence="4 6" id="KW-1133">Transmembrane helix</keyword>
<feature type="transmembrane region" description="Helical" evidence="6">
    <location>
        <begin position="57"/>
        <end position="79"/>
    </location>
</feature>
<evidence type="ECO:0000256" key="1">
    <source>
        <dbReference type="ARBA" id="ARBA00004141"/>
    </source>
</evidence>
<gene>
    <name evidence="7" type="ORF">JOF46_001086</name>
</gene>
<dbReference type="EMBL" id="JAGIOE010000001">
    <property type="protein sequence ID" value="MBP2373174.1"/>
    <property type="molecule type" value="Genomic_DNA"/>
</dbReference>
<sequence>MQSTPPASIASRIICAAAVFAAIAGAFIGSGALGGTPIAEAAGGRLGSDSTLLAPGTGAFSIWSVVYLGLVVYAIWQLTPEAARSATQRRIRPLAAGSAVLNALWIGVVQLGWLGASVVVMLFLLAVLAGIFVLMRPRIEGRAERWIMGLTFGPYLGWVSVATVANIAAWLSSLGVGAGATWTVALACVLVVVAALIGALTVAFSGGRIAAAVAMVWGIAWIGVGRSDGGLESGTVATAAYCAAGALLLFALVSAARRRIRGNAATAVAA</sequence>
<dbReference type="Proteomes" id="UP000766570">
    <property type="component" value="Unassembled WGS sequence"/>
</dbReference>
<dbReference type="Pfam" id="PF03073">
    <property type="entry name" value="TspO_MBR"/>
    <property type="match status" value="1"/>
</dbReference>